<evidence type="ECO:0000313" key="1">
    <source>
        <dbReference type="EMBL" id="SUJ14256.1"/>
    </source>
</evidence>
<reference evidence="1 2" key="1">
    <citation type="submission" date="2018-06" db="EMBL/GenBank/DDBJ databases">
        <authorList>
            <consortium name="Pathogen Informatics"/>
            <person name="Doyle S."/>
        </authorList>
    </citation>
    <scope>NUCLEOTIDE SEQUENCE [LARGE SCALE GENOMIC DNA]</scope>
    <source>
        <strain evidence="1 2">NCTC10738</strain>
    </source>
</reference>
<dbReference type="AlphaFoldDB" id="A0A380C783"/>
<sequence length="48" mass="5375">MQDLVAMQMAFKVCMKNSLKISLRCLAGNSGFDAGFKIPSDRWETYDG</sequence>
<protein>
    <submittedName>
        <fullName evidence="1">Uncharacterized protein</fullName>
    </submittedName>
</protein>
<gene>
    <name evidence="1" type="ORF">NCTC10738_04538</name>
</gene>
<keyword evidence="2" id="KW-1185">Reference proteome</keyword>
<evidence type="ECO:0000313" key="2">
    <source>
        <dbReference type="Proteomes" id="UP000254069"/>
    </source>
</evidence>
<organism evidence="1 2">
    <name type="scientific">Shewanella algae</name>
    <dbReference type="NCBI Taxonomy" id="38313"/>
    <lineage>
        <taxon>Bacteria</taxon>
        <taxon>Pseudomonadati</taxon>
        <taxon>Pseudomonadota</taxon>
        <taxon>Gammaproteobacteria</taxon>
        <taxon>Alteromonadales</taxon>
        <taxon>Shewanellaceae</taxon>
        <taxon>Shewanella</taxon>
    </lineage>
</organism>
<accession>A0A380C783</accession>
<dbReference type="EMBL" id="UGYO01000002">
    <property type="protein sequence ID" value="SUJ14256.1"/>
    <property type="molecule type" value="Genomic_DNA"/>
</dbReference>
<name>A0A380C783_9GAMM</name>
<dbReference type="Proteomes" id="UP000254069">
    <property type="component" value="Unassembled WGS sequence"/>
</dbReference>
<proteinExistence type="predicted"/>